<evidence type="ECO:0008006" key="6">
    <source>
        <dbReference type="Google" id="ProtNLM"/>
    </source>
</evidence>
<evidence type="ECO:0000313" key="5">
    <source>
        <dbReference type="Proteomes" id="UP001153954"/>
    </source>
</evidence>
<evidence type="ECO:0000256" key="2">
    <source>
        <dbReference type="ARBA" id="ARBA00022525"/>
    </source>
</evidence>
<dbReference type="EMBL" id="CAKOGL010000011">
    <property type="protein sequence ID" value="CAH2091729.1"/>
    <property type="molecule type" value="Genomic_DNA"/>
</dbReference>
<accession>A0AAU9TVN0</accession>
<evidence type="ECO:0000256" key="3">
    <source>
        <dbReference type="SAM" id="SignalP"/>
    </source>
</evidence>
<dbReference type="InterPro" id="IPR003614">
    <property type="entry name" value="Knottins"/>
</dbReference>
<reference evidence="4" key="1">
    <citation type="submission" date="2022-03" db="EMBL/GenBank/DDBJ databases">
        <authorList>
            <person name="Tunstrom K."/>
        </authorList>
    </citation>
    <scope>NUCLEOTIDE SEQUENCE</scope>
</reference>
<dbReference type="Proteomes" id="UP001153954">
    <property type="component" value="Unassembled WGS sequence"/>
</dbReference>
<proteinExistence type="predicted"/>
<evidence type="ECO:0000256" key="1">
    <source>
        <dbReference type="ARBA" id="ARBA00004613"/>
    </source>
</evidence>
<feature type="chain" id="PRO_5043505050" description="Defensin" evidence="3">
    <location>
        <begin position="22"/>
        <end position="74"/>
    </location>
</feature>
<evidence type="ECO:0000313" key="4">
    <source>
        <dbReference type="EMBL" id="CAH2091729.1"/>
    </source>
</evidence>
<comment type="subcellular location">
    <subcellularLocation>
        <location evidence="1">Secreted</location>
    </subcellularLocation>
</comment>
<name>A0AAU9TVN0_EUPED</name>
<dbReference type="GO" id="GO:0005576">
    <property type="term" value="C:extracellular region"/>
    <property type="evidence" value="ECO:0007669"/>
    <property type="project" value="UniProtKB-SubCell"/>
</dbReference>
<keyword evidence="5" id="KW-1185">Reference proteome</keyword>
<organism evidence="4 5">
    <name type="scientific">Euphydryas editha</name>
    <name type="common">Edith's checkerspot</name>
    <dbReference type="NCBI Taxonomy" id="104508"/>
    <lineage>
        <taxon>Eukaryota</taxon>
        <taxon>Metazoa</taxon>
        <taxon>Ecdysozoa</taxon>
        <taxon>Arthropoda</taxon>
        <taxon>Hexapoda</taxon>
        <taxon>Insecta</taxon>
        <taxon>Pterygota</taxon>
        <taxon>Neoptera</taxon>
        <taxon>Endopterygota</taxon>
        <taxon>Lepidoptera</taxon>
        <taxon>Glossata</taxon>
        <taxon>Ditrysia</taxon>
        <taxon>Papilionoidea</taxon>
        <taxon>Nymphalidae</taxon>
        <taxon>Nymphalinae</taxon>
        <taxon>Euphydryas</taxon>
    </lineage>
</organism>
<keyword evidence="3" id="KW-0732">Signal</keyword>
<protein>
    <recommendedName>
        <fullName evidence="6">Defensin</fullName>
    </recommendedName>
</protein>
<gene>
    <name evidence="4" type="ORF">EEDITHA_LOCUS7567</name>
</gene>
<dbReference type="AlphaFoldDB" id="A0AAU9TVN0"/>
<dbReference type="CDD" id="cd00107">
    <property type="entry name" value="Knot1"/>
    <property type="match status" value="1"/>
</dbReference>
<dbReference type="GO" id="GO:0006952">
    <property type="term" value="P:defense response"/>
    <property type="evidence" value="ECO:0007669"/>
    <property type="project" value="InterPro"/>
</dbReference>
<comment type="caution">
    <text evidence="4">The sequence shown here is derived from an EMBL/GenBank/DDBJ whole genome shotgun (WGS) entry which is preliminary data.</text>
</comment>
<feature type="signal peptide" evidence="3">
    <location>
        <begin position="1"/>
        <end position="21"/>
    </location>
</feature>
<keyword evidence="2" id="KW-0964">Secreted</keyword>
<sequence>MKTCLVFAILLMVALATFAQSEEIVEVVPNEQVHTLQKRQLNRLPGCQLWECAANCRRRGFSGGYCAFTGCFCY</sequence>